<evidence type="ECO:0000256" key="6">
    <source>
        <dbReference type="ARBA" id="ARBA00022723"/>
    </source>
</evidence>
<dbReference type="InterPro" id="IPR037151">
    <property type="entry name" value="AlkB-like_sf"/>
</dbReference>
<dbReference type="Pfam" id="PF13532">
    <property type="entry name" value="2OG-FeII_Oxy_2"/>
    <property type="match status" value="1"/>
</dbReference>
<dbReference type="FunFam" id="2.60.120.590:FF:000013">
    <property type="entry name" value="2-oxoglutarate-dependent dioxygenase family protein"/>
    <property type="match status" value="1"/>
</dbReference>
<dbReference type="EMBL" id="CM017875">
    <property type="protein sequence ID" value="KAG1338107.1"/>
    <property type="molecule type" value="Genomic_DNA"/>
</dbReference>
<dbReference type="InterPro" id="IPR027450">
    <property type="entry name" value="AlkB-like"/>
</dbReference>
<feature type="binding site" evidence="15">
    <location>
        <position position="595"/>
    </location>
    <ligand>
        <name>Fe cation</name>
        <dbReference type="ChEBI" id="CHEBI:24875"/>
        <note>catalytic</note>
    </ligand>
</feature>
<dbReference type="Gene3D" id="2.60.120.590">
    <property type="entry name" value="Alpha-ketoglutarate-dependent dioxygenase AlkB-like"/>
    <property type="match status" value="1"/>
</dbReference>
<keyword evidence="12" id="KW-0539">Nucleus</keyword>
<evidence type="ECO:0000256" key="7">
    <source>
        <dbReference type="ARBA" id="ARBA00022763"/>
    </source>
</evidence>
<comment type="caution">
    <text evidence="18">The sequence shown here is derived from an EMBL/GenBank/DDBJ whole genome shotgun (WGS) entry which is preliminary data.</text>
</comment>
<evidence type="ECO:0000256" key="2">
    <source>
        <dbReference type="ARBA" id="ARBA00004496"/>
    </source>
</evidence>
<protein>
    <recommendedName>
        <fullName evidence="14">DNA N(6)-methyladenine demethylase</fullName>
        <ecNumber evidence="14">1.14.11.51</ecNumber>
    </recommendedName>
</protein>
<dbReference type="Pfam" id="PF08574">
    <property type="entry name" value="Iwr1"/>
    <property type="match status" value="1"/>
</dbReference>
<keyword evidence="8 18" id="KW-0223">Dioxygenase</keyword>
<dbReference type="OrthoDB" id="6614653at2759"/>
<feature type="binding site" evidence="15">
    <location>
        <position position="537"/>
    </location>
    <ligand>
        <name>Fe cation</name>
        <dbReference type="ChEBI" id="CHEBI:24875"/>
        <note>catalytic</note>
    </ligand>
</feature>
<evidence type="ECO:0000256" key="10">
    <source>
        <dbReference type="ARBA" id="ARBA00023004"/>
    </source>
</evidence>
<evidence type="ECO:0000256" key="5">
    <source>
        <dbReference type="ARBA" id="ARBA00022490"/>
    </source>
</evidence>
<dbReference type="GO" id="GO:0035513">
    <property type="term" value="P:oxidative RNA demethylation"/>
    <property type="evidence" value="ECO:0007669"/>
    <property type="project" value="TreeGrafter"/>
</dbReference>
<feature type="binding site" evidence="15">
    <location>
        <position position="535"/>
    </location>
    <ligand>
        <name>Fe cation</name>
        <dbReference type="ChEBI" id="CHEBI:24875"/>
        <note>catalytic</note>
    </ligand>
</feature>
<feature type="region of interest" description="Disordered" evidence="16">
    <location>
        <begin position="178"/>
        <end position="255"/>
    </location>
</feature>
<keyword evidence="10 15" id="KW-0408">Iron</keyword>
<keyword evidence="5" id="KW-0963">Cytoplasm</keyword>
<feature type="region of interest" description="Disordered" evidence="16">
    <location>
        <begin position="299"/>
        <end position="352"/>
    </location>
</feature>
<evidence type="ECO:0000256" key="3">
    <source>
        <dbReference type="ARBA" id="ARBA00007879"/>
    </source>
</evidence>
<dbReference type="GO" id="GO:0035515">
    <property type="term" value="F:oxidative RNA demethylase activity"/>
    <property type="evidence" value="ECO:0007669"/>
    <property type="project" value="TreeGrafter"/>
</dbReference>
<evidence type="ECO:0000256" key="14">
    <source>
        <dbReference type="ARBA" id="ARBA00066586"/>
    </source>
</evidence>
<evidence type="ECO:0000256" key="13">
    <source>
        <dbReference type="ARBA" id="ARBA00052047"/>
    </source>
</evidence>
<feature type="compositionally biased region" description="Basic and acidic residues" evidence="16">
    <location>
        <begin position="314"/>
        <end position="330"/>
    </location>
</feature>
<evidence type="ECO:0000259" key="17">
    <source>
        <dbReference type="PROSITE" id="PS51471"/>
    </source>
</evidence>
<dbReference type="InterPro" id="IPR004574">
    <property type="entry name" value="Alkb"/>
</dbReference>
<dbReference type="GO" id="GO:0005737">
    <property type="term" value="C:cytoplasm"/>
    <property type="evidence" value="ECO:0007669"/>
    <property type="project" value="UniProtKB-SubCell"/>
</dbReference>
<dbReference type="GO" id="GO:0006281">
    <property type="term" value="P:DNA repair"/>
    <property type="evidence" value="ECO:0007669"/>
    <property type="project" value="UniProtKB-KW"/>
</dbReference>
<sequence length="627" mass="71411">MAEPRETSVSSPPPSNLTKAKPVVVRIKRKPSQARLDAFFLEELRTKKLLVQHVETIRHSEAIKDVLHSILDLARNARFEQIWKNRRGHTDPDEDSLRELCHLYDVVQVDVEDRTSSKVQKPEVSDLEDNAILCNYLPLIREYLPTAAAEIESDMHAYASREAYFCDSLIISRIPTNPSRVRVDDDDEYYDGPLQSEYESDDSNAEDNPRNDYPDEESSRDDEDEDKDPFNDLGGSDSQYEEEIVDVDEESEDDQRYEYRGDQHYIYPENKLLVVQYHNVRMEVEDHRIQLLDANLTGPPSIAKASGGKPSIYWDDRRSVSSSRGLRDKTPPIVRPDQGGVSSEEVQDGNTTEHSNCGADICPFDICMRDSIGPVKLNLSLLQVNREKRRERELSKNVLQHRCLRPGMLLLKNFISHQDQVQIIKICRELGLGLGGFYRPGYRDGARLHLQMMCLGKNWDPESRLYGDKRPFDGAVRPKIPEELKKLVEGAIQASHHFLRQNSKSDKSVEDELPRMSPDICLINFYSTSGRLGLHQDRDESKDSLHKGLPVVSFSLGDSADFLYGAERDVDVAEKVVLESGDVLLFGGTSRLIFHGVSCVQVNTAPKLLIEETKLKPGRLNLTFRQY</sequence>
<dbReference type="PANTHER" id="PTHR16557:SF2">
    <property type="entry name" value="NUCLEIC ACID DIOXYGENASE ALKBH1"/>
    <property type="match status" value="1"/>
</dbReference>
<comment type="similarity">
    <text evidence="4">Belongs to the IWR1/SLC7A6OS family.</text>
</comment>
<comment type="subcellular location">
    <subcellularLocation>
        <location evidence="2">Cytoplasm</location>
    </subcellularLocation>
    <subcellularLocation>
        <location evidence="1">Nucleus</location>
    </subcellularLocation>
</comment>
<keyword evidence="19" id="KW-1185">Reference proteome</keyword>
<comment type="cofactor">
    <cofactor evidence="15">
        <name>Fe(2+)</name>
        <dbReference type="ChEBI" id="CHEBI:29033"/>
    </cofactor>
    <text evidence="15">Binds 1 Fe(2+) ion per subunit.</text>
</comment>
<comment type="catalytic activity">
    <reaction evidence="13">
        <text>an N(6)-methyl-2'-deoxyadenosine in DNA + 2-oxoglutarate + O2 = a 2'-deoxyadenosine in DNA + formaldehyde + succinate + CO2</text>
        <dbReference type="Rhea" id="RHEA:49524"/>
        <dbReference type="Rhea" id="RHEA-COMP:12418"/>
        <dbReference type="Rhea" id="RHEA-COMP:12419"/>
        <dbReference type="ChEBI" id="CHEBI:15379"/>
        <dbReference type="ChEBI" id="CHEBI:16526"/>
        <dbReference type="ChEBI" id="CHEBI:16810"/>
        <dbReference type="ChEBI" id="CHEBI:16842"/>
        <dbReference type="ChEBI" id="CHEBI:30031"/>
        <dbReference type="ChEBI" id="CHEBI:90615"/>
        <dbReference type="ChEBI" id="CHEBI:90616"/>
        <dbReference type="EC" id="1.14.11.51"/>
    </reaction>
    <physiologicalReaction direction="left-to-right" evidence="13">
        <dbReference type="Rhea" id="RHEA:49525"/>
    </physiologicalReaction>
</comment>
<accession>A0A8K0N001</accession>
<name>A0A8K0N001_COCNU</name>
<comment type="similarity">
    <text evidence="3">Belongs to the alkB family.</text>
</comment>
<dbReference type="SUPFAM" id="SSF51197">
    <property type="entry name" value="Clavaminate synthase-like"/>
    <property type="match status" value="1"/>
</dbReference>
<evidence type="ECO:0000256" key="4">
    <source>
        <dbReference type="ARBA" id="ARBA00010218"/>
    </source>
</evidence>
<dbReference type="Proteomes" id="UP000797356">
    <property type="component" value="Chromosome 4"/>
</dbReference>
<dbReference type="GO" id="GO:0141131">
    <property type="term" value="F:DNA N6-methyladenine demethylase activity"/>
    <property type="evidence" value="ECO:0007669"/>
    <property type="project" value="UniProtKB-EC"/>
</dbReference>
<evidence type="ECO:0000256" key="11">
    <source>
        <dbReference type="ARBA" id="ARBA00023204"/>
    </source>
</evidence>
<keyword evidence="9" id="KW-0560">Oxidoreductase</keyword>
<dbReference type="InterPro" id="IPR013883">
    <property type="entry name" value="TF_Iwr1_dom"/>
</dbReference>
<keyword evidence="7" id="KW-0227">DNA damage</keyword>
<evidence type="ECO:0000256" key="16">
    <source>
        <dbReference type="SAM" id="MobiDB-lite"/>
    </source>
</evidence>
<gene>
    <name evidence="18" type="ORF">COCNU_04G004130</name>
</gene>
<feature type="region of interest" description="Disordered" evidence="16">
    <location>
        <begin position="1"/>
        <end position="22"/>
    </location>
</feature>
<dbReference type="GO" id="GO:0008198">
    <property type="term" value="F:ferrous iron binding"/>
    <property type="evidence" value="ECO:0007669"/>
    <property type="project" value="TreeGrafter"/>
</dbReference>
<reference evidence="18" key="2">
    <citation type="submission" date="2019-07" db="EMBL/GenBank/DDBJ databases">
        <authorList>
            <person name="Yang Y."/>
            <person name="Bocs S."/>
            <person name="Baudouin L."/>
        </authorList>
    </citation>
    <scope>NUCLEOTIDE SEQUENCE</scope>
    <source>
        <tissue evidence="18">Spear leaf of Hainan Tall coconut</tissue>
    </source>
</reference>
<dbReference type="AlphaFoldDB" id="A0A8K0N001"/>
<evidence type="ECO:0000313" key="18">
    <source>
        <dbReference type="EMBL" id="KAG1338107.1"/>
    </source>
</evidence>
<keyword evidence="11" id="KW-0234">DNA repair</keyword>
<proteinExistence type="inferred from homology"/>
<feature type="compositionally biased region" description="Acidic residues" evidence="16">
    <location>
        <begin position="239"/>
        <end position="253"/>
    </location>
</feature>
<dbReference type="PANTHER" id="PTHR16557">
    <property type="entry name" value="ALKYLATED DNA REPAIR PROTEIN ALKB-RELATED"/>
    <property type="match status" value="1"/>
</dbReference>
<dbReference type="GO" id="GO:0005634">
    <property type="term" value="C:nucleus"/>
    <property type="evidence" value="ECO:0007669"/>
    <property type="project" value="UniProtKB-SubCell"/>
</dbReference>
<feature type="compositionally biased region" description="Acidic residues" evidence="16">
    <location>
        <begin position="214"/>
        <end position="227"/>
    </location>
</feature>
<organism evidence="18 19">
    <name type="scientific">Cocos nucifera</name>
    <name type="common">Coconut palm</name>
    <dbReference type="NCBI Taxonomy" id="13894"/>
    <lineage>
        <taxon>Eukaryota</taxon>
        <taxon>Viridiplantae</taxon>
        <taxon>Streptophyta</taxon>
        <taxon>Embryophyta</taxon>
        <taxon>Tracheophyta</taxon>
        <taxon>Spermatophyta</taxon>
        <taxon>Magnoliopsida</taxon>
        <taxon>Liliopsida</taxon>
        <taxon>Arecaceae</taxon>
        <taxon>Arecoideae</taxon>
        <taxon>Cocoseae</taxon>
        <taxon>Attaleinae</taxon>
        <taxon>Cocos</taxon>
    </lineage>
</organism>
<evidence type="ECO:0000256" key="1">
    <source>
        <dbReference type="ARBA" id="ARBA00004123"/>
    </source>
</evidence>
<evidence type="ECO:0000256" key="12">
    <source>
        <dbReference type="ARBA" id="ARBA00023242"/>
    </source>
</evidence>
<feature type="domain" description="Fe2OG dioxygenase" evidence="17">
    <location>
        <begin position="517"/>
        <end position="627"/>
    </location>
</feature>
<evidence type="ECO:0000313" key="19">
    <source>
        <dbReference type="Proteomes" id="UP000797356"/>
    </source>
</evidence>
<evidence type="ECO:0000256" key="9">
    <source>
        <dbReference type="ARBA" id="ARBA00023002"/>
    </source>
</evidence>
<reference evidence="18" key="1">
    <citation type="journal article" date="2017" name="Gigascience">
        <title>The genome draft of coconut (Cocos nucifera).</title>
        <authorList>
            <person name="Xiao Y."/>
            <person name="Xu P."/>
            <person name="Fan H."/>
            <person name="Baudouin L."/>
            <person name="Xia W."/>
            <person name="Bocs S."/>
            <person name="Xu J."/>
            <person name="Li Q."/>
            <person name="Guo A."/>
            <person name="Zhou L."/>
            <person name="Li J."/>
            <person name="Wu Y."/>
            <person name="Ma Z."/>
            <person name="Armero A."/>
            <person name="Issali A.E."/>
            <person name="Liu N."/>
            <person name="Peng M."/>
            <person name="Yang Y."/>
        </authorList>
    </citation>
    <scope>NUCLEOTIDE SEQUENCE</scope>
    <source>
        <tissue evidence="18">Spear leaf of Hainan Tall coconut</tissue>
    </source>
</reference>
<dbReference type="GO" id="GO:0035516">
    <property type="term" value="F:broad specificity oxidative DNA demethylase activity"/>
    <property type="evidence" value="ECO:0007669"/>
    <property type="project" value="TreeGrafter"/>
</dbReference>
<dbReference type="PROSITE" id="PS51471">
    <property type="entry name" value="FE2OG_OXY"/>
    <property type="match status" value="1"/>
</dbReference>
<evidence type="ECO:0000256" key="15">
    <source>
        <dbReference type="PIRSR" id="PIRSR604574-2"/>
    </source>
</evidence>
<dbReference type="EC" id="1.14.11.51" evidence="14"/>
<keyword evidence="6 15" id="KW-0479">Metal-binding</keyword>
<evidence type="ECO:0000256" key="8">
    <source>
        <dbReference type="ARBA" id="ARBA00022964"/>
    </source>
</evidence>
<dbReference type="InterPro" id="IPR005123">
    <property type="entry name" value="Oxoglu/Fe-dep_dioxygenase_dom"/>
</dbReference>